<accession>A0ABR4FKL2</accession>
<keyword evidence="2" id="KW-1185">Reference proteome</keyword>
<dbReference type="EMBL" id="JBFTWV010000213">
    <property type="protein sequence ID" value="KAL2783754.1"/>
    <property type="molecule type" value="Genomic_DNA"/>
</dbReference>
<dbReference type="Proteomes" id="UP001610563">
    <property type="component" value="Unassembled WGS sequence"/>
</dbReference>
<sequence>MSNSAFSGGLIVPSHSHSDFLHTPSGTAIGPKGPDLISRLPLEIVDKIVIEAIERQIDQDSCVTLKAFRRLNKPLNRSASLLLFRVISIDVGSH</sequence>
<proteinExistence type="predicted"/>
<organism evidence="1 2">
    <name type="scientific">Aspergillus keveii</name>
    <dbReference type="NCBI Taxonomy" id="714993"/>
    <lineage>
        <taxon>Eukaryota</taxon>
        <taxon>Fungi</taxon>
        <taxon>Dikarya</taxon>
        <taxon>Ascomycota</taxon>
        <taxon>Pezizomycotina</taxon>
        <taxon>Eurotiomycetes</taxon>
        <taxon>Eurotiomycetidae</taxon>
        <taxon>Eurotiales</taxon>
        <taxon>Aspergillaceae</taxon>
        <taxon>Aspergillus</taxon>
        <taxon>Aspergillus subgen. Nidulantes</taxon>
    </lineage>
</organism>
<reference evidence="1 2" key="1">
    <citation type="submission" date="2024-07" db="EMBL/GenBank/DDBJ databases">
        <title>Section-level genome sequencing and comparative genomics of Aspergillus sections Usti and Cavernicolus.</title>
        <authorList>
            <consortium name="Lawrence Berkeley National Laboratory"/>
            <person name="Nybo J.L."/>
            <person name="Vesth T.C."/>
            <person name="Theobald S."/>
            <person name="Frisvad J.C."/>
            <person name="Larsen T.O."/>
            <person name="Kjaerboelling I."/>
            <person name="Rothschild-Mancinelli K."/>
            <person name="Lyhne E.K."/>
            <person name="Kogle M.E."/>
            <person name="Barry K."/>
            <person name="Clum A."/>
            <person name="Na H."/>
            <person name="Ledsgaard L."/>
            <person name="Lin J."/>
            <person name="Lipzen A."/>
            <person name="Kuo A."/>
            <person name="Riley R."/>
            <person name="Mondo S."/>
            <person name="Labutti K."/>
            <person name="Haridas S."/>
            <person name="Pangalinan J."/>
            <person name="Salamov A.A."/>
            <person name="Simmons B.A."/>
            <person name="Magnuson J.K."/>
            <person name="Chen J."/>
            <person name="Drula E."/>
            <person name="Henrissat B."/>
            <person name="Wiebenga A."/>
            <person name="Lubbers R.J."/>
            <person name="Gomes A.C."/>
            <person name="Makela M.R."/>
            <person name="Stajich J."/>
            <person name="Grigoriev I.V."/>
            <person name="Mortensen U.H."/>
            <person name="De Vries R.P."/>
            <person name="Baker S.E."/>
            <person name="Andersen M.R."/>
        </authorList>
    </citation>
    <scope>NUCLEOTIDE SEQUENCE [LARGE SCALE GENOMIC DNA]</scope>
    <source>
        <strain evidence="1 2">CBS 209.92</strain>
    </source>
</reference>
<protein>
    <submittedName>
        <fullName evidence="1">Uncharacterized protein</fullName>
    </submittedName>
</protein>
<gene>
    <name evidence="1" type="ORF">BJX66DRAFT_317911</name>
</gene>
<evidence type="ECO:0000313" key="2">
    <source>
        <dbReference type="Proteomes" id="UP001610563"/>
    </source>
</evidence>
<comment type="caution">
    <text evidence="1">The sequence shown here is derived from an EMBL/GenBank/DDBJ whole genome shotgun (WGS) entry which is preliminary data.</text>
</comment>
<evidence type="ECO:0000313" key="1">
    <source>
        <dbReference type="EMBL" id="KAL2783754.1"/>
    </source>
</evidence>
<name>A0ABR4FKL2_9EURO</name>